<reference evidence="1 2" key="1">
    <citation type="submission" date="2018-11" db="EMBL/GenBank/DDBJ databases">
        <title>Genomes From Bacteria Associated with the Canine Oral Cavity: a Test Case for Automated Genome-Based Taxonomic Assignment.</title>
        <authorList>
            <person name="Coil D.A."/>
            <person name="Jospin G."/>
            <person name="Darling A.E."/>
            <person name="Wallis C."/>
            <person name="Davis I.J."/>
            <person name="Harris S."/>
            <person name="Eisen J.A."/>
            <person name="Holcombe L.J."/>
            <person name="O'Flynn C."/>
        </authorList>
    </citation>
    <scope>NUCLEOTIDE SEQUENCE [LARGE SCALE GENOMIC DNA]</scope>
    <source>
        <strain evidence="1 2">OH2822_COT-296</strain>
    </source>
</reference>
<name>A0A3P1WT17_9ACTN</name>
<dbReference type="Proteomes" id="UP000280935">
    <property type="component" value="Unassembled WGS sequence"/>
</dbReference>
<protein>
    <recommendedName>
        <fullName evidence="3">DUF559 domain-containing protein</fullName>
    </recommendedName>
</protein>
<dbReference type="Gene3D" id="3.40.960.10">
    <property type="entry name" value="VSR Endonuclease"/>
    <property type="match status" value="1"/>
</dbReference>
<organism evidence="1 2">
    <name type="scientific">Arachnia propionica</name>
    <dbReference type="NCBI Taxonomy" id="1750"/>
    <lineage>
        <taxon>Bacteria</taxon>
        <taxon>Bacillati</taxon>
        <taxon>Actinomycetota</taxon>
        <taxon>Actinomycetes</taxon>
        <taxon>Propionibacteriales</taxon>
        <taxon>Propionibacteriaceae</taxon>
        <taxon>Arachnia</taxon>
    </lineage>
</organism>
<dbReference type="AlphaFoldDB" id="A0A3P1WT17"/>
<dbReference type="OrthoDB" id="2594539at2"/>
<evidence type="ECO:0000313" key="1">
    <source>
        <dbReference type="EMBL" id="RRD49759.1"/>
    </source>
</evidence>
<gene>
    <name evidence="1" type="ORF">EII35_07060</name>
</gene>
<evidence type="ECO:0000313" key="2">
    <source>
        <dbReference type="Proteomes" id="UP000280935"/>
    </source>
</evidence>
<evidence type="ECO:0008006" key="3">
    <source>
        <dbReference type="Google" id="ProtNLM"/>
    </source>
</evidence>
<proteinExistence type="predicted"/>
<dbReference type="RefSeq" id="WP_125227761.1">
    <property type="nucleotide sequence ID" value="NZ_RQYT01000012.1"/>
</dbReference>
<sequence length="293" mass="32568">MSIYLSNPGFGIITRQEALRSGMSRREFDAAVAVGHLTRLDRCHYALPEADADVVAAVTAGASLACTSALLLHGVDTWNDADLHLQLPRYSHRTRPLPERARLCERRDDPSRHVAQSLDHALLCQARHHSTEQLVVSLDSILHRGLRTRAELHFLLQGAGERIGTALSLATAAAESPLESVLRFRLARNRLRAVPQVVIPGVGRVDLLVAGRLIVEGDSKQWHDNEDSFETDRRRDREAMIRGYDTIRVTHRQLVDEWPSTLHAIQSALKRNRRPVPAGTASPRCTRIAALLG</sequence>
<dbReference type="EMBL" id="RQYT01000012">
    <property type="protein sequence ID" value="RRD49759.1"/>
    <property type="molecule type" value="Genomic_DNA"/>
</dbReference>
<accession>A0A3P1WT17</accession>
<comment type="caution">
    <text evidence="1">The sequence shown here is derived from an EMBL/GenBank/DDBJ whole genome shotgun (WGS) entry which is preliminary data.</text>
</comment>